<keyword evidence="7" id="KW-1185">Reference proteome</keyword>
<dbReference type="Proteomes" id="UP001549320">
    <property type="component" value="Unassembled WGS sequence"/>
</dbReference>
<evidence type="ECO:0000259" key="5">
    <source>
        <dbReference type="PROSITE" id="PS50110"/>
    </source>
</evidence>
<proteinExistence type="predicted"/>
<protein>
    <submittedName>
        <fullName evidence="6">DNA-binding NarL/FixJ family response regulator</fullName>
    </submittedName>
</protein>
<gene>
    <name evidence="6" type="ORF">ABIE13_004886</name>
</gene>
<dbReference type="SMART" id="SM00421">
    <property type="entry name" value="HTH_LUXR"/>
    <property type="match status" value="1"/>
</dbReference>
<reference evidence="6 7" key="1">
    <citation type="submission" date="2024-06" db="EMBL/GenBank/DDBJ databases">
        <title>Sorghum-associated microbial communities from plants grown in Nebraska, USA.</title>
        <authorList>
            <person name="Schachtman D."/>
        </authorList>
    </citation>
    <scope>NUCLEOTIDE SEQUENCE [LARGE SCALE GENOMIC DNA]</scope>
    <source>
        <strain evidence="6 7">2709</strain>
    </source>
</reference>
<dbReference type="SUPFAM" id="SSF52172">
    <property type="entry name" value="CheY-like"/>
    <property type="match status" value="1"/>
</dbReference>
<feature type="domain" description="Response regulatory" evidence="5">
    <location>
        <begin position="2"/>
        <end position="119"/>
    </location>
</feature>
<accession>A0ABV2QFE0</accession>
<dbReference type="InterPro" id="IPR051015">
    <property type="entry name" value="EvgA-like"/>
</dbReference>
<comment type="caution">
    <text evidence="6">The sequence shown here is derived from an EMBL/GenBank/DDBJ whole genome shotgun (WGS) entry which is preliminary data.</text>
</comment>
<dbReference type="PANTHER" id="PTHR45566:SF1">
    <property type="entry name" value="HTH-TYPE TRANSCRIPTIONAL REGULATOR YHJB-RELATED"/>
    <property type="match status" value="1"/>
</dbReference>
<dbReference type="Gene3D" id="3.40.50.2300">
    <property type="match status" value="1"/>
</dbReference>
<evidence type="ECO:0000256" key="3">
    <source>
        <dbReference type="PROSITE-ProRule" id="PRU00169"/>
    </source>
</evidence>
<dbReference type="EMBL" id="JBEPSH010000011">
    <property type="protein sequence ID" value="MET4579749.1"/>
    <property type="molecule type" value="Genomic_DNA"/>
</dbReference>
<dbReference type="Pfam" id="PF00072">
    <property type="entry name" value="Response_reg"/>
    <property type="match status" value="1"/>
</dbReference>
<evidence type="ECO:0000313" key="7">
    <source>
        <dbReference type="Proteomes" id="UP001549320"/>
    </source>
</evidence>
<evidence type="ECO:0000256" key="1">
    <source>
        <dbReference type="ARBA" id="ARBA00022553"/>
    </source>
</evidence>
<name>A0ABV2QFE0_9BURK</name>
<dbReference type="RefSeq" id="WP_354448138.1">
    <property type="nucleotide sequence ID" value="NZ_JBEPSH010000011.1"/>
</dbReference>
<dbReference type="Gene3D" id="1.10.10.10">
    <property type="entry name" value="Winged helix-like DNA-binding domain superfamily/Winged helix DNA-binding domain"/>
    <property type="match status" value="1"/>
</dbReference>
<dbReference type="InterPro" id="IPR058245">
    <property type="entry name" value="NreC/VraR/RcsB-like_REC"/>
</dbReference>
<feature type="domain" description="HTH luxR-type" evidence="4">
    <location>
        <begin position="142"/>
        <end position="208"/>
    </location>
</feature>
<dbReference type="SUPFAM" id="SSF46894">
    <property type="entry name" value="C-terminal effector domain of the bipartite response regulators"/>
    <property type="match status" value="1"/>
</dbReference>
<keyword evidence="2 6" id="KW-0238">DNA-binding</keyword>
<evidence type="ECO:0000313" key="6">
    <source>
        <dbReference type="EMBL" id="MET4579749.1"/>
    </source>
</evidence>
<dbReference type="InterPro" id="IPR016032">
    <property type="entry name" value="Sig_transdc_resp-reg_C-effctor"/>
</dbReference>
<dbReference type="PANTHER" id="PTHR45566">
    <property type="entry name" value="HTH-TYPE TRANSCRIPTIONAL REGULATOR YHJB-RELATED"/>
    <property type="match status" value="1"/>
</dbReference>
<evidence type="ECO:0000259" key="4">
    <source>
        <dbReference type="PROSITE" id="PS50043"/>
    </source>
</evidence>
<dbReference type="InterPro" id="IPR001789">
    <property type="entry name" value="Sig_transdc_resp-reg_receiver"/>
</dbReference>
<dbReference type="CDD" id="cd06170">
    <property type="entry name" value="LuxR_C_like"/>
    <property type="match status" value="1"/>
</dbReference>
<dbReference type="InterPro" id="IPR000792">
    <property type="entry name" value="Tscrpt_reg_LuxR_C"/>
</dbReference>
<dbReference type="CDD" id="cd17535">
    <property type="entry name" value="REC_NarL-like"/>
    <property type="match status" value="1"/>
</dbReference>
<feature type="modified residue" description="4-aspartylphosphate" evidence="3">
    <location>
        <position position="54"/>
    </location>
</feature>
<sequence length="224" mass="23898">MKILLVDDHALFRDGVALLLKELDPAVQVCHAANVREALVALEASADIELILLDVILPGTHGLQALEEVRERHPGVPLVMMSSLEDQVTIVRSIQLGAMGFIPKSASSHQMFEALRTVLAHGIYVPPLSLAGVALAIPVQPRTTPAELGLTPRQTQVLRLILEGKPMKLIALELGLSQNTAKTHVSAVLRGLDVTTRTQAIVAASRMGLMLDGDGSRSTPAAAR</sequence>
<dbReference type="PROSITE" id="PS50043">
    <property type="entry name" value="HTH_LUXR_2"/>
    <property type="match status" value="1"/>
</dbReference>
<keyword evidence="1 3" id="KW-0597">Phosphoprotein</keyword>
<dbReference type="SMART" id="SM00448">
    <property type="entry name" value="REC"/>
    <property type="match status" value="1"/>
</dbReference>
<dbReference type="InterPro" id="IPR011006">
    <property type="entry name" value="CheY-like_superfamily"/>
</dbReference>
<organism evidence="6 7">
    <name type="scientific">Ottowia thiooxydans</name>
    <dbReference type="NCBI Taxonomy" id="219182"/>
    <lineage>
        <taxon>Bacteria</taxon>
        <taxon>Pseudomonadati</taxon>
        <taxon>Pseudomonadota</taxon>
        <taxon>Betaproteobacteria</taxon>
        <taxon>Burkholderiales</taxon>
        <taxon>Comamonadaceae</taxon>
        <taxon>Ottowia</taxon>
    </lineage>
</organism>
<dbReference type="PROSITE" id="PS50110">
    <property type="entry name" value="RESPONSE_REGULATORY"/>
    <property type="match status" value="1"/>
</dbReference>
<evidence type="ECO:0000256" key="2">
    <source>
        <dbReference type="ARBA" id="ARBA00023125"/>
    </source>
</evidence>
<dbReference type="InterPro" id="IPR036388">
    <property type="entry name" value="WH-like_DNA-bd_sf"/>
</dbReference>
<dbReference type="PRINTS" id="PR00038">
    <property type="entry name" value="HTHLUXR"/>
</dbReference>
<dbReference type="GO" id="GO:0003677">
    <property type="term" value="F:DNA binding"/>
    <property type="evidence" value="ECO:0007669"/>
    <property type="project" value="UniProtKB-KW"/>
</dbReference>
<dbReference type="Pfam" id="PF00196">
    <property type="entry name" value="GerE"/>
    <property type="match status" value="1"/>
</dbReference>